<proteinExistence type="predicted"/>
<evidence type="ECO:0000313" key="1">
    <source>
        <dbReference type="EMBL" id="RZU53669.1"/>
    </source>
</evidence>
<dbReference type="OrthoDB" id="5193742at2"/>
<evidence type="ECO:0008006" key="3">
    <source>
        <dbReference type="Google" id="ProtNLM"/>
    </source>
</evidence>
<protein>
    <recommendedName>
        <fullName evidence="3">Lipoprotein</fullName>
    </recommendedName>
</protein>
<gene>
    <name evidence="1" type="ORF">EV385_5602</name>
</gene>
<evidence type="ECO:0000313" key="2">
    <source>
        <dbReference type="Proteomes" id="UP000292564"/>
    </source>
</evidence>
<dbReference type="AlphaFoldDB" id="A0A4Q7ZT31"/>
<organism evidence="1 2">
    <name type="scientific">Krasilnikovia cinnamomea</name>
    <dbReference type="NCBI Taxonomy" id="349313"/>
    <lineage>
        <taxon>Bacteria</taxon>
        <taxon>Bacillati</taxon>
        <taxon>Actinomycetota</taxon>
        <taxon>Actinomycetes</taxon>
        <taxon>Micromonosporales</taxon>
        <taxon>Micromonosporaceae</taxon>
        <taxon>Krasilnikovia</taxon>
    </lineage>
</organism>
<reference evidence="1 2" key="1">
    <citation type="submission" date="2019-02" db="EMBL/GenBank/DDBJ databases">
        <title>Sequencing the genomes of 1000 actinobacteria strains.</title>
        <authorList>
            <person name="Klenk H.-P."/>
        </authorList>
    </citation>
    <scope>NUCLEOTIDE SEQUENCE [LARGE SCALE GENOMIC DNA]</scope>
    <source>
        <strain evidence="1 2">DSM 45162</strain>
    </source>
</reference>
<accession>A0A4Q7ZT31</accession>
<dbReference type="EMBL" id="SHKY01000001">
    <property type="protein sequence ID" value="RZU53669.1"/>
    <property type="molecule type" value="Genomic_DNA"/>
</dbReference>
<comment type="caution">
    <text evidence="1">The sequence shown here is derived from an EMBL/GenBank/DDBJ whole genome shotgun (WGS) entry which is preliminary data.</text>
</comment>
<dbReference type="RefSeq" id="WP_130512130.1">
    <property type="nucleotide sequence ID" value="NZ_SHKY01000001.1"/>
</dbReference>
<keyword evidence="2" id="KW-1185">Reference proteome</keyword>
<sequence length="134" mass="13369">MLAFHRTLAGATLAAAAMVGCAGCAERDGAATAVQYLSAAVTAGDGAAACEVLAPETRAAVTESAGVSCPEAIIDAGLTPLGAVHSVAVYGQWARVVTDHDTVFLAAFGSGWKVVAAGCRSQGERPYDCRVQGG</sequence>
<dbReference type="Proteomes" id="UP000292564">
    <property type="component" value="Unassembled WGS sequence"/>
</dbReference>
<dbReference type="PROSITE" id="PS51257">
    <property type="entry name" value="PROKAR_LIPOPROTEIN"/>
    <property type="match status" value="1"/>
</dbReference>
<name>A0A4Q7ZT31_9ACTN</name>